<keyword evidence="3" id="KW-1185">Reference proteome</keyword>
<protein>
    <recommendedName>
        <fullName evidence="1">ER-bound oxygenase mpaB/mpaB'/Rubber oxygenase catalytic domain-containing protein</fullName>
    </recommendedName>
</protein>
<accession>A0A1H1FMJ2</accession>
<feature type="domain" description="ER-bound oxygenase mpaB/mpaB'/Rubber oxygenase catalytic" evidence="1">
    <location>
        <begin position="151"/>
        <end position="328"/>
    </location>
</feature>
<dbReference type="GO" id="GO:0016491">
    <property type="term" value="F:oxidoreductase activity"/>
    <property type="evidence" value="ECO:0007669"/>
    <property type="project" value="InterPro"/>
</dbReference>
<evidence type="ECO:0000259" key="1">
    <source>
        <dbReference type="Pfam" id="PF09995"/>
    </source>
</evidence>
<organism evidence="2 3">
    <name type="scientific">Tsukamurella pulmonis</name>
    <dbReference type="NCBI Taxonomy" id="47312"/>
    <lineage>
        <taxon>Bacteria</taxon>
        <taxon>Bacillati</taxon>
        <taxon>Actinomycetota</taxon>
        <taxon>Actinomycetes</taxon>
        <taxon>Mycobacteriales</taxon>
        <taxon>Tsukamurellaceae</taxon>
        <taxon>Tsukamurella</taxon>
    </lineage>
</organism>
<gene>
    <name evidence="2" type="ORF">SAMN04489765_2806</name>
</gene>
<evidence type="ECO:0000313" key="3">
    <source>
        <dbReference type="Proteomes" id="UP000183053"/>
    </source>
</evidence>
<dbReference type="RefSeq" id="WP_068568532.1">
    <property type="nucleotide sequence ID" value="NZ_FNLF01000002.1"/>
</dbReference>
<proteinExistence type="predicted"/>
<dbReference type="InterPro" id="IPR018713">
    <property type="entry name" value="MPAB/Lcp_cat_dom"/>
</dbReference>
<reference evidence="3" key="1">
    <citation type="submission" date="2016-10" db="EMBL/GenBank/DDBJ databases">
        <authorList>
            <person name="Varghese N."/>
            <person name="Submissions S."/>
        </authorList>
    </citation>
    <scope>NUCLEOTIDE SEQUENCE [LARGE SCALE GENOMIC DNA]</scope>
    <source>
        <strain evidence="3">DSM 44142</strain>
    </source>
</reference>
<dbReference type="EMBL" id="FNLF01000002">
    <property type="protein sequence ID" value="SDR02232.1"/>
    <property type="molecule type" value="Genomic_DNA"/>
</dbReference>
<dbReference type="PANTHER" id="PTHR37539">
    <property type="entry name" value="SECRETED PROTEIN-RELATED"/>
    <property type="match status" value="1"/>
</dbReference>
<dbReference type="Pfam" id="PF09995">
    <property type="entry name" value="MPAB_Lcp_cat"/>
    <property type="match status" value="1"/>
</dbReference>
<sequence length="409" mass="45175">MNPALTPTTPAATGPLVERVTELTDLARIPGAEVYLSADEVDYEAWNHVGDPLAEDLVELMRRRKMMGGDLYANARALETEGAPEAIAFFADVETLPTWFDIDALRLGASMGRRNPLGMNIGMHSALPFTYIDPATSEVMGSTGRLSGGSSDYRRRMMETATAFVGALDVDGMLPGGERWIVWVRIRLLHTMIRLGIHRGGRWPLANKGTPISQLATAACTYIFGQHRVNIIEFAGGVVTQEERDGFALMWRWVSRIQGANNQLLGRTHAEEFALQSREHQCFYEPSARGAELTEYVIAGATDMGHFLGSRAINQALSRQLLAPRMTATIPDGDLRECLDVAPLPFAEAVVRTVSVLLKIPNQLTRLKVVRDYFDRNGQQILDRAVERGLQGVKPEYRGTPVDGRPTDQ</sequence>
<dbReference type="PANTHER" id="PTHR37539:SF1">
    <property type="entry name" value="ER-BOUND OXYGENASE MPAB_MPAB'_RUBBER OXYGENASE CATALYTIC DOMAIN-CONTAINING PROTEIN"/>
    <property type="match status" value="1"/>
</dbReference>
<dbReference type="AlphaFoldDB" id="A0A1H1FMJ2"/>
<evidence type="ECO:0000313" key="2">
    <source>
        <dbReference type="EMBL" id="SDR02232.1"/>
    </source>
</evidence>
<dbReference type="InterPro" id="IPR037473">
    <property type="entry name" value="Lcp-like"/>
</dbReference>
<dbReference type="OrthoDB" id="7614910at2"/>
<name>A0A1H1FMJ2_9ACTN</name>
<dbReference type="STRING" id="47312.SAMN04489765_2806"/>
<dbReference type="Proteomes" id="UP000183053">
    <property type="component" value="Unassembled WGS sequence"/>
</dbReference>